<evidence type="ECO:0000313" key="12">
    <source>
        <dbReference type="Proteomes" id="UP001187682"/>
    </source>
</evidence>
<evidence type="ECO:0000256" key="10">
    <source>
        <dbReference type="SAM" id="MobiDB-lite"/>
    </source>
</evidence>
<evidence type="ECO:0000256" key="4">
    <source>
        <dbReference type="ARBA" id="ARBA00012179"/>
    </source>
</evidence>
<comment type="catalytic activity">
    <reaction evidence="1">
        <text>Endonucleolytic cleavage of RNA, removing 5'-extranucleotides from tRNA precursor.</text>
        <dbReference type="EC" id="3.1.26.5"/>
    </reaction>
</comment>
<dbReference type="EC" id="3.1.26.5" evidence="4"/>
<evidence type="ECO:0000256" key="3">
    <source>
        <dbReference type="ARBA" id="ARBA00010800"/>
    </source>
</evidence>
<evidence type="ECO:0000313" key="11">
    <source>
        <dbReference type="EMBL" id="SPN99571.1"/>
    </source>
</evidence>
<dbReference type="EMBL" id="ONZQ02000003">
    <property type="protein sequence ID" value="SPN99571.1"/>
    <property type="molecule type" value="Genomic_DNA"/>
</dbReference>
<proteinExistence type="inferred from homology"/>
<dbReference type="GO" id="GO:0005730">
    <property type="term" value="C:nucleolus"/>
    <property type="evidence" value="ECO:0007669"/>
    <property type="project" value="TreeGrafter"/>
</dbReference>
<name>A0AAE8MTX9_9PEZI</name>
<dbReference type="FunFam" id="3.30.70.3250:FF:000004">
    <property type="entry name" value="Ribonuclease P/MRP protein subunit POP5"/>
    <property type="match status" value="1"/>
</dbReference>
<keyword evidence="5" id="KW-0819">tRNA processing</keyword>
<sequence length="179" mass="19489">MVRTKERYLLVNILYPPDTSRPAPANVPDYVALHRPTVDHVNAQTLSRGIKSAVATLFGDYGLGATESNLSVKYLSRATSTFIIKTSRTHYRLVWAALTFMDQVPVPEGSTCIFRVVHVSGTIRKAEQEAVKRARKLILEARDDAAASSSATLTSLFGQNGGGDEMMVDESDDSVGEEG</sequence>
<dbReference type="GO" id="GO:0030681">
    <property type="term" value="C:multimeric ribonuclease P complex"/>
    <property type="evidence" value="ECO:0007669"/>
    <property type="project" value="TreeGrafter"/>
</dbReference>
<dbReference type="PANTHER" id="PTHR15441:SF2">
    <property type="entry name" value="RIBONUCLEASE P_MRP PROTEIN SUBUNIT POP5"/>
    <property type="match status" value="1"/>
</dbReference>
<dbReference type="GO" id="GO:0001682">
    <property type="term" value="P:tRNA 5'-leader removal"/>
    <property type="evidence" value="ECO:0007669"/>
    <property type="project" value="InterPro"/>
</dbReference>
<comment type="caution">
    <text evidence="11">The sequence shown here is derived from an EMBL/GenBank/DDBJ whole genome shotgun (WGS) entry which is preliminary data.</text>
</comment>
<dbReference type="PANTHER" id="PTHR15441">
    <property type="entry name" value="RIBONUCLEASE P PROTEIN SUBUNIT P14"/>
    <property type="match status" value="1"/>
</dbReference>
<gene>
    <name evidence="11" type="ORF">DNG_02423</name>
</gene>
<evidence type="ECO:0000256" key="8">
    <source>
        <dbReference type="ARBA" id="ARBA00044198"/>
    </source>
</evidence>
<evidence type="ECO:0000256" key="5">
    <source>
        <dbReference type="ARBA" id="ARBA00022694"/>
    </source>
</evidence>
<evidence type="ECO:0000256" key="7">
    <source>
        <dbReference type="ARBA" id="ARBA00023242"/>
    </source>
</evidence>
<comment type="function">
    <text evidence="9">Component of ribonuclease P, a protein complex that generates mature tRNA molecules by cleaving their 5'-ends. Also a component of RNase MRP, which cleaves pre-rRNA sequences.</text>
</comment>
<dbReference type="GO" id="GO:0000460">
    <property type="term" value="P:maturation of 5.8S rRNA"/>
    <property type="evidence" value="ECO:0007669"/>
    <property type="project" value="UniProtKB-ARBA"/>
</dbReference>
<dbReference type="GO" id="GO:0033204">
    <property type="term" value="F:ribonuclease P RNA binding"/>
    <property type="evidence" value="ECO:0007669"/>
    <property type="project" value="TreeGrafter"/>
</dbReference>
<dbReference type="GO" id="GO:0000172">
    <property type="term" value="C:ribonuclease MRP complex"/>
    <property type="evidence" value="ECO:0007669"/>
    <property type="project" value="TreeGrafter"/>
</dbReference>
<comment type="subcellular location">
    <subcellularLocation>
        <location evidence="2">Nucleus</location>
    </subcellularLocation>
</comment>
<organism evidence="11 12">
    <name type="scientific">Cephalotrichum gorgonifer</name>
    <dbReference type="NCBI Taxonomy" id="2041049"/>
    <lineage>
        <taxon>Eukaryota</taxon>
        <taxon>Fungi</taxon>
        <taxon>Dikarya</taxon>
        <taxon>Ascomycota</taxon>
        <taxon>Pezizomycotina</taxon>
        <taxon>Sordariomycetes</taxon>
        <taxon>Hypocreomycetidae</taxon>
        <taxon>Microascales</taxon>
        <taxon>Microascaceae</taxon>
        <taxon>Cephalotrichum</taxon>
    </lineage>
</organism>
<feature type="region of interest" description="Disordered" evidence="10">
    <location>
        <begin position="156"/>
        <end position="179"/>
    </location>
</feature>
<keyword evidence="12" id="KW-1185">Reference proteome</keyword>
<evidence type="ECO:0000256" key="9">
    <source>
        <dbReference type="ARBA" id="ARBA00055200"/>
    </source>
</evidence>
<comment type="similarity">
    <text evidence="3">Belongs to the eukaryotic/archaeal RNase P protein component 2 family.</text>
</comment>
<dbReference type="Proteomes" id="UP001187682">
    <property type="component" value="Unassembled WGS sequence"/>
</dbReference>
<dbReference type="Pfam" id="PF01900">
    <property type="entry name" value="RNase_P_Rpp14"/>
    <property type="match status" value="1"/>
</dbReference>
<evidence type="ECO:0000256" key="1">
    <source>
        <dbReference type="ARBA" id="ARBA00000928"/>
    </source>
</evidence>
<keyword evidence="6" id="KW-0378">Hydrolase</keyword>
<dbReference type="GO" id="GO:0004526">
    <property type="term" value="F:ribonuclease P activity"/>
    <property type="evidence" value="ECO:0007669"/>
    <property type="project" value="UniProtKB-EC"/>
</dbReference>
<keyword evidence="7" id="KW-0539">Nucleus</keyword>
<protein>
    <recommendedName>
        <fullName evidence="8">Ribonuclease P/MRP protein subunit POP5</fullName>
        <ecNumber evidence="4">3.1.26.5</ecNumber>
    </recommendedName>
</protein>
<dbReference type="SUPFAM" id="SSF160350">
    <property type="entry name" value="Rnp2-like"/>
    <property type="match status" value="1"/>
</dbReference>
<dbReference type="InterPro" id="IPR002759">
    <property type="entry name" value="Pop5/Rpp14/Rnp2-like"/>
</dbReference>
<accession>A0AAE8MTX9</accession>
<dbReference type="Gene3D" id="3.30.70.3250">
    <property type="entry name" value="Ribonuclease P, Pop5 subunit"/>
    <property type="match status" value="1"/>
</dbReference>
<dbReference type="InterPro" id="IPR038085">
    <property type="entry name" value="Rnp2-like_sf"/>
</dbReference>
<dbReference type="AlphaFoldDB" id="A0AAE8MTX9"/>
<reference evidence="11" key="1">
    <citation type="submission" date="2018-03" db="EMBL/GenBank/DDBJ databases">
        <authorList>
            <person name="Guldener U."/>
        </authorList>
    </citation>
    <scope>NUCLEOTIDE SEQUENCE</scope>
</reference>
<evidence type="ECO:0000256" key="6">
    <source>
        <dbReference type="ARBA" id="ARBA00022801"/>
    </source>
</evidence>
<feature type="compositionally biased region" description="Acidic residues" evidence="10">
    <location>
        <begin position="166"/>
        <end position="179"/>
    </location>
</feature>
<evidence type="ECO:0000256" key="2">
    <source>
        <dbReference type="ARBA" id="ARBA00004123"/>
    </source>
</evidence>